<dbReference type="EMBL" id="MRZV01000111">
    <property type="protein sequence ID" value="PIK58502.1"/>
    <property type="molecule type" value="Genomic_DNA"/>
</dbReference>
<feature type="domain" description="Glycosyl hydrolase family 31 C-terminal" evidence="8">
    <location>
        <begin position="527"/>
        <end position="615"/>
    </location>
</feature>
<evidence type="ECO:0000256" key="3">
    <source>
        <dbReference type="ARBA" id="ARBA00023180"/>
    </source>
</evidence>
<dbReference type="InterPro" id="IPR000322">
    <property type="entry name" value="Glyco_hydro_31_TIM"/>
</dbReference>
<dbReference type="InterPro" id="IPR017853">
    <property type="entry name" value="GH"/>
</dbReference>
<dbReference type="Proteomes" id="UP000230750">
    <property type="component" value="Unassembled WGS sequence"/>
</dbReference>
<keyword evidence="4 5" id="KW-0326">Glycosidase</keyword>
<dbReference type="OrthoDB" id="5839090at2759"/>
<sequence length="745" mass="84262">SKVNETDYKVSFSSSGFGFSVIRKNTQTTLFNTSVNPGGFLYHDQFLQISTSLVSKFIYGLGEHRGRFLRSSNWSRYTFWNNGFSQQEGINQYGYHPFFLVLEPDHGTAYGVFVLNSNAMDAVIQPSPAITFRTIGGILDIYIFLGPTPSDVVQQYLDVIGHPFLPPYWGLGFHLCRWGYQSANRTREILDRMRVAGMPQDVQWNDIDYMDSHLDFTVDPARFANLPGVVEDVHEHHQHYIAMIDPAISSEQPAGSYPPYDNGLKQDVFIKKDDGSILIGQVWPGKTAFPDFFKPETQTWWSNNIKEFYKKIQFDGIWLDMNEPSTFISGSTSGCPYNSLENPPFTPYVMGDHLRTMTLCTSAKQHSGLHYNLHSLYGLSEVNTTNTILKDLRKKRPFIISRSTYVSSGKYGGHWLGDNWATWADMHFSIKGILNFNMFGIPLVGADICGFQRNTYEELCVRWHQLGAFYPFSRNHNSLSCGPVKCMDQDPAAWSNYSQGIIRDALMTRYLLLPYLYTLFAAAHQNGSTVARPLFFEFPDDPATYPVDRQFLWGSSLLISPVMDPGAQTLDALFPTGVWYDFYNGSALSMDETRMVTLDAPIQKLNLHIREGSILPLQEPNTTTYASRKNGFELRCAINPKTGSAEGSLYWDDGDSLDTVEKGEFISLKFEISSGNMLMSKVIHNKYNQSSELTLERFSIYGVEHSPTGVTVNGNRVDYIYDTILETLHASGFAVAMNDTIVAKW</sequence>
<dbReference type="FunFam" id="2.60.40.1180:FF:000001">
    <property type="entry name" value="Maltase-glucoamylase, intestinal"/>
    <property type="match status" value="1"/>
</dbReference>
<keyword evidence="2 5" id="KW-0378">Hydrolase</keyword>
<dbReference type="InterPro" id="IPR048395">
    <property type="entry name" value="Glyco_hydro_31_C"/>
</dbReference>
<protein>
    <recommendedName>
        <fullName evidence="11">Lysosomal alpha-glucosidase</fullName>
    </recommendedName>
</protein>
<dbReference type="SUPFAM" id="SSF51011">
    <property type="entry name" value="Glycosyl hydrolase domain"/>
    <property type="match status" value="1"/>
</dbReference>
<dbReference type="InterPro" id="IPR011013">
    <property type="entry name" value="Gal_mutarotase_sf_dom"/>
</dbReference>
<evidence type="ECO:0008006" key="11">
    <source>
        <dbReference type="Google" id="ProtNLM"/>
    </source>
</evidence>
<comment type="caution">
    <text evidence="9">The sequence shown here is derived from an EMBL/GenBank/DDBJ whole genome shotgun (WGS) entry which is preliminary data.</text>
</comment>
<evidence type="ECO:0000313" key="10">
    <source>
        <dbReference type="Proteomes" id="UP000230750"/>
    </source>
</evidence>
<evidence type="ECO:0000259" key="6">
    <source>
        <dbReference type="Pfam" id="PF01055"/>
    </source>
</evidence>
<dbReference type="STRING" id="307972.A0A2G8LE32"/>
<dbReference type="SUPFAM" id="SSF74650">
    <property type="entry name" value="Galactose mutarotase-like"/>
    <property type="match status" value="1"/>
</dbReference>
<dbReference type="Pfam" id="PF21365">
    <property type="entry name" value="Glyco_hydro_31_3rd"/>
    <property type="match status" value="1"/>
</dbReference>
<keyword evidence="10" id="KW-1185">Reference proteome</keyword>
<dbReference type="PROSITE" id="PS00129">
    <property type="entry name" value="GLYCOSYL_HYDROL_F31_1"/>
    <property type="match status" value="1"/>
</dbReference>
<accession>A0A2G8LE32</accession>
<dbReference type="PANTHER" id="PTHR22762:SF131">
    <property type="entry name" value="GLYCOSIDE HYDROLASE FAMILY 31 N-TERMINAL DOMAIN-CONTAINING PROTEIN"/>
    <property type="match status" value="1"/>
</dbReference>
<evidence type="ECO:0000256" key="1">
    <source>
        <dbReference type="ARBA" id="ARBA00007806"/>
    </source>
</evidence>
<dbReference type="CDD" id="cd14752">
    <property type="entry name" value="GH31_N"/>
    <property type="match status" value="1"/>
</dbReference>
<dbReference type="GO" id="GO:0004558">
    <property type="term" value="F:alpha-1,4-glucosidase activity"/>
    <property type="evidence" value="ECO:0007669"/>
    <property type="project" value="TreeGrafter"/>
</dbReference>
<feature type="domain" description="Glycoside hydrolase family 31 TIM barrel" evidence="6">
    <location>
        <begin position="163"/>
        <end position="519"/>
    </location>
</feature>
<dbReference type="CDD" id="cd06602">
    <property type="entry name" value="GH31_MGAM_SI_GAA"/>
    <property type="match status" value="1"/>
</dbReference>
<dbReference type="SUPFAM" id="SSF51445">
    <property type="entry name" value="(Trans)glycosidases"/>
    <property type="match status" value="1"/>
</dbReference>
<evidence type="ECO:0000256" key="4">
    <source>
        <dbReference type="ARBA" id="ARBA00023295"/>
    </source>
</evidence>
<feature type="domain" description="Glycoside hydrolase family 31 N-terminal" evidence="7">
    <location>
        <begin position="54"/>
        <end position="118"/>
    </location>
</feature>
<evidence type="ECO:0000313" key="9">
    <source>
        <dbReference type="EMBL" id="PIK58502.1"/>
    </source>
</evidence>
<proteinExistence type="inferred from homology"/>
<feature type="non-terminal residue" evidence="9">
    <location>
        <position position="1"/>
    </location>
</feature>
<name>A0A2G8LE32_STIJA</name>
<dbReference type="FunFam" id="3.20.20.80:FF:000016">
    <property type="entry name" value="Maltase-glucoamylase, intestinal"/>
    <property type="match status" value="1"/>
</dbReference>
<evidence type="ECO:0000259" key="7">
    <source>
        <dbReference type="Pfam" id="PF13802"/>
    </source>
</evidence>
<keyword evidence="3" id="KW-0325">Glycoprotein</keyword>
<dbReference type="InterPro" id="IPR013780">
    <property type="entry name" value="Glyco_hydro_b"/>
</dbReference>
<dbReference type="InterPro" id="IPR030459">
    <property type="entry name" value="Glyco_hydro_31_CS"/>
</dbReference>
<dbReference type="GO" id="GO:0030246">
    <property type="term" value="F:carbohydrate binding"/>
    <property type="evidence" value="ECO:0007669"/>
    <property type="project" value="InterPro"/>
</dbReference>
<dbReference type="Gene3D" id="2.60.40.1180">
    <property type="entry name" value="Golgi alpha-mannosidase II"/>
    <property type="match status" value="2"/>
</dbReference>
<evidence type="ECO:0000259" key="8">
    <source>
        <dbReference type="Pfam" id="PF21365"/>
    </source>
</evidence>
<comment type="similarity">
    <text evidence="1 5">Belongs to the glycosyl hydrolase 31 family.</text>
</comment>
<dbReference type="GO" id="GO:0005975">
    <property type="term" value="P:carbohydrate metabolic process"/>
    <property type="evidence" value="ECO:0007669"/>
    <property type="project" value="InterPro"/>
</dbReference>
<dbReference type="PROSITE" id="PS00707">
    <property type="entry name" value="GLYCOSYL_HYDROL_F31_2"/>
    <property type="match status" value="1"/>
</dbReference>
<reference evidence="9 10" key="1">
    <citation type="journal article" date="2017" name="PLoS Biol.">
        <title>The sea cucumber genome provides insights into morphological evolution and visceral regeneration.</title>
        <authorList>
            <person name="Zhang X."/>
            <person name="Sun L."/>
            <person name="Yuan J."/>
            <person name="Sun Y."/>
            <person name="Gao Y."/>
            <person name="Zhang L."/>
            <person name="Li S."/>
            <person name="Dai H."/>
            <person name="Hamel J.F."/>
            <person name="Liu C."/>
            <person name="Yu Y."/>
            <person name="Liu S."/>
            <person name="Lin W."/>
            <person name="Guo K."/>
            <person name="Jin S."/>
            <person name="Xu P."/>
            <person name="Storey K.B."/>
            <person name="Huan P."/>
            <person name="Zhang T."/>
            <person name="Zhou Y."/>
            <person name="Zhang J."/>
            <person name="Lin C."/>
            <person name="Li X."/>
            <person name="Xing L."/>
            <person name="Huo D."/>
            <person name="Sun M."/>
            <person name="Wang L."/>
            <person name="Mercier A."/>
            <person name="Li F."/>
            <person name="Yang H."/>
            <person name="Xiang J."/>
        </authorList>
    </citation>
    <scope>NUCLEOTIDE SEQUENCE [LARGE SCALE GENOMIC DNA]</scope>
    <source>
        <strain evidence="9">Shaxun</strain>
        <tissue evidence="9">Muscle</tissue>
    </source>
</reference>
<dbReference type="Gene3D" id="3.20.20.80">
    <property type="entry name" value="Glycosidases"/>
    <property type="match status" value="1"/>
</dbReference>
<dbReference type="InterPro" id="IPR025887">
    <property type="entry name" value="Glyco_hydro_31_N_dom"/>
</dbReference>
<dbReference type="InterPro" id="IPR030458">
    <property type="entry name" value="Glyco_hydro_31_AS"/>
</dbReference>
<organism evidence="9 10">
    <name type="scientific">Stichopus japonicus</name>
    <name type="common">Sea cucumber</name>
    <dbReference type="NCBI Taxonomy" id="307972"/>
    <lineage>
        <taxon>Eukaryota</taxon>
        <taxon>Metazoa</taxon>
        <taxon>Echinodermata</taxon>
        <taxon>Eleutherozoa</taxon>
        <taxon>Echinozoa</taxon>
        <taxon>Holothuroidea</taxon>
        <taxon>Aspidochirotacea</taxon>
        <taxon>Aspidochirotida</taxon>
        <taxon>Stichopodidae</taxon>
        <taxon>Apostichopus</taxon>
    </lineage>
</organism>
<evidence type="ECO:0000256" key="2">
    <source>
        <dbReference type="ARBA" id="ARBA00022801"/>
    </source>
</evidence>
<gene>
    <name evidence="9" type="ORF">BSL78_04582</name>
</gene>
<dbReference type="Pfam" id="PF13802">
    <property type="entry name" value="Gal_mutarotas_2"/>
    <property type="match status" value="1"/>
</dbReference>
<dbReference type="Pfam" id="PF01055">
    <property type="entry name" value="Glyco_hydro_31_2nd"/>
    <property type="match status" value="1"/>
</dbReference>
<evidence type="ECO:0000256" key="5">
    <source>
        <dbReference type="RuleBase" id="RU361185"/>
    </source>
</evidence>
<dbReference type="PANTHER" id="PTHR22762">
    <property type="entry name" value="ALPHA-GLUCOSIDASE"/>
    <property type="match status" value="1"/>
</dbReference>
<dbReference type="AlphaFoldDB" id="A0A2G8LE32"/>
<dbReference type="Gene3D" id="2.60.40.1760">
    <property type="entry name" value="glycosyl hydrolase (family 31)"/>
    <property type="match status" value="1"/>
</dbReference>